<dbReference type="HAMAP" id="MF_01384">
    <property type="entry name" value="UreD"/>
    <property type="match status" value="1"/>
</dbReference>
<evidence type="ECO:0000313" key="6">
    <source>
        <dbReference type="Proteomes" id="UP000274556"/>
    </source>
</evidence>
<evidence type="ECO:0000256" key="1">
    <source>
        <dbReference type="ARBA" id="ARBA00007177"/>
    </source>
</evidence>
<dbReference type="PANTHER" id="PTHR33643">
    <property type="entry name" value="UREASE ACCESSORY PROTEIN D"/>
    <property type="match status" value="1"/>
</dbReference>
<reference evidence="5 6" key="1">
    <citation type="submission" date="2018-10" db="EMBL/GenBank/DDBJ databases">
        <title>Genomic Encyclopedia of Archaeal and Bacterial Type Strains, Phase II (KMG-II): from individual species to whole genera.</title>
        <authorList>
            <person name="Goeker M."/>
        </authorList>
    </citation>
    <scope>NUCLEOTIDE SEQUENCE [LARGE SCALE GENOMIC DNA]</scope>
    <source>
        <strain evidence="5 6">DSM 235</strain>
    </source>
</reference>
<comment type="similarity">
    <text evidence="1 4">Belongs to the UreD family.</text>
</comment>
<dbReference type="InterPro" id="IPR002669">
    <property type="entry name" value="UreD"/>
</dbReference>
<evidence type="ECO:0000256" key="2">
    <source>
        <dbReference type="ARBA" id="ARBA00022988"/>
    </source>
</evidence>
<comment type="subcellular location">
    <subcellularLocation>
        <location evidence="4">Cytoplasm</location>
    </subcellularLocation>
</comment>
<protein>
    <recommendedName>
        <fullName evidence="4">Urease accessory protein UreD</fullName>
    </recommendedName>
</protein>
<comment type="subunit">
    <text evidence="4">UreD, UreF and UreG form a complex that acts as a GTP-hydrolysis-dependent molecular chaperone, activating the urease apoprotein by helping to assemble the nickel containing metallocenter of UreC. The UreE protein probably delivers the nickel.</text>
</comment>
<dbReference type="AlphaFoldDB" id="A0A495VFX2"/>
<dbReference type="OrthoDB" id="9807968at2"/>
<evidence type="ECO:0000256" key="3">
    <source>
        <dbReference type="ARBA" id="ARBA00023186"/>
    </source>
</evidence>
<keyword evidence="6" id="KW-1185">Reference proteome</keyword>
<dbReference type="RefSeq" id="WP_120799339.1">
    <property type="nucleotide sequence ID" value="NZ_RBXL01000001.1"/>
</dbReference>
<dbReference type="Pfam" id="PF01774">
    <property type="entry name" value="UreD"/>
    <property type="match status" value="1"/>
</dbReference>
<dbReference type="PANTHER" id="PTHR33643:SF1">
    <property type="entry name" value="UREASE ACCESSORY PROTEIN D"/>
    <property type="match status" value="1"/>
</dbReference>
<dbReference type="EMBL" id="RBXL01000001">
    <property type="protein sequence ID" value="RKT47355.1"/>
    <property type="molecule type" value="Genomic_DNA"/>
</dbReference>
<keyword evidence="3 4" id="KW-0143">Chaperone</keyword>
<comment type="function">
    <text evidence="4">Required for maturation of urease via the functional incorporation of the urease nickel metallocenter.</text>
</comment>
<evidence type="ECO:0000256" key="4">
    <source>
        <dbReference type="HAMAP-Rule" id="MF_01384"/>
    </source>
</evidence>
<sequence>MRSAARELSRFQDEPRQLPSGSFGKSAFLRLGFEPRADRTVLSTLHRRAPFIVQQALYWDEEMPGLPCVCMISNAGGVLQGDRNRIEIDLAPQSQAHVTTQSATRIQEMDTNHATQTQTIRLGANSYLEYIPHPVIPHRNSRFAQETLIEIDPTATLVYSEVLMAGRKYYGERGEVFAYDLFSSFVRAVRPGGRLLFAEKFVVEPGRGPVDVLGIMGPFHMFGNLIVLAPKPVVDTLFDAAAPTYDEALGVAFGASRLPNDAGVIVKALGMEAAPVVAVLREFWRQARLAATGCALPDRFLWA</sequence>
<dbReference type="Proteomes" id="UP000274556">
    <property type="component" value="Unassembled WGS sequence"/>
</dbReference>
<proteinExistence type="inferred from homology"/>
<keyword evidence="4" id="KW-0963">Cytoplasm</keyword>
<comment type="caution">
    <text evidence="5">The sequence shown here is derived from an EMBL/GenBank/DDBJ whole genome shotgun (WGS) entry which is preliminary data.</text>
</comment>
<accession>A0A495VFX2</accession>
<dbReference type="GO" id="GO:0005737">
    <property type="term" value="C:cytoplasm"/>
    <property type="evidence" value="ECO:0007669"/>
    <property type="project" value="UniProtKB-SubCell"/>
</dbReference>
<organism evidence="5 6">
    <name type="scientific">Thiocapsa rosea</name>
    <dbReference type="NCBI Taxonomy" id="69360"/>
    <lineage>
        <taxon>Bacteria</taxon>
        <taxon>Pseudomonadati</taxon>
        <taxon>Pseudomonadota</taxon>
        <taxon>Gammaproteobacteria</taxon>
        <taxon>Chromatiales</taxon>
        <taxon>Chromatiaceae</taxon>
        <taxon>Thiocapsa</taxon>
    </lineage>
</organism>
<keyword evidence="2 4" id="KW-0996">Nickel insertion</keyword>
<gene>
    <name evidence="4" type="primary">ureD</name>
    <name evidence="5" type="ORF">BDD21_4922</name>
</gene>
<evidence type="ECO:0000313" key="5">
    <source>
        <dbReference type="EMBL" id="RKT47355.1"/>
    </source>
</evidence>
<name>A0A495VFX2_9GAMM</name>
<dbReference type="GO" id="GO:0016151">
    <property type="term" value="F:nickel cation binding"/>
    <property type="evidence" value="ECO:0007669"/>
    <property type="project" value="UniProtKB-UniRule"/>
</dbReference>